<keyword evidence="3" id="KW-1185">Reference proteome</keyword>
<keyword evidence="2" id="KW-0472">Membrane</keyword>
<reference evidence="3" key="2">
    <citation type="submission" date="2014-05" db="EMBL/GenBank/DDBJ databases">
        <title>The genome and life-stage specific transcriptomes of Globodera pallida elucidate key aspects of plant parasitism by a cyst nematode.</title>
        <authorList>
            <person name="Cotton J.A."/>
            <person name="Lilley C.J."/>
            <person name="Jones L.M."/>
            <person name="Kikuchi T."/>
            <person name="Reid A.J."/>
            <person name="Thorpe P."/>
            <person name="Tsai I.J."/>
            <person name="Beasley H."/>
            <person name="Blok V."/>
            <person name="Cock P.J.A."/>
            <person name="Van den Akker S.E."/>
            <person name="Holroyd N."/>
            <person name="Hunt M."/>
            <person name="Mantelin S."/>
            <person name="Naghra H."/>
            <person name="Pain A."/>
            <person name="Palomares-Rius J.E."/>
            <person name="Zarowiecki M."/>
            <person name="Berriman M."/>
            <person name="Jones J.T."/>
            <person name="Urwin P.E."/>
        </authorList>
    </citation>
    <scope>NUCLEOTIDE SEQUENCE [LARGE SCALE GENOMIC DNA]</scope>
    <source>
        <strain evidence="3">Lindley</strain>
    </source>
</reference>
<feature type="compositionally biased region" description="Polar residues" evidence="1">
    <location>
        <begin position="136"/>
        <end position="151"/>
    </location>
</feature>
<sequence>MNVGINTLVPISLLTIVCIVTAVYGIKCHNQTYVSTKPAEAKNGAECLSRGCVVAYCTFGPSAHVLYQSCVTDQENCAHMAKNCEATQHELGAGKLEGSKGNQQRHWAKSGRGQQQRHGAKSGRGQQQRHWAKSGRGQQQRHGAKSSRGQQ</sequence>
<evidence type="ECO:0000256" key="1">
    <source>
        <dbReference type="SAM" id="MobiDB-lite"/>
    </source>
</evidence>
<reference evidence="3" key="1">
    <citation type="submission" date="2013-12" db="EMBL/GenBank/DDBJ databases">
        <authorList>
            <person name="Aslett M."/>
        </authorList>
    </citation>
    <scope>NUCLEOTIDE SEQUENCE [LARGE SCALE GENOMIC DNA]</scope>
    <source>
        <strain evidence="3">Lindley</strain>
    </source>
</reference>
<dbReference type="WBParaSite" id="GPLIN_000906400">
    <property type="protein sequence ID" value="GPLIN_000906400"/>
    <property type="gene ID" value="GPLIN_000906400"/>
</dbReference>
<evidence type="ECO:0000313" key="4">
    <source>
        <dbReference type="WBParaSite" id="GPLIN_000906400"/>
    </source>
</evidence>
<evidence type="ECO:0000256" key="2">
    <source>
        <dbReference type="SAM" id="Phobius"/>
    </source>
</evidence>
<keyword evidence="2" id="KW-0812">Transmembrane</keyword>
<keyword evidence="2" id="KW-1133">Transmembrane helix</keyword>
<dbReference type="AlphaFoldDB" id="A0A183C868"/>
<dbReference type="Proteomes" id="UP000050741">
    <property type="component" value="Unassembled WGS sequence"/>
</dbReference>
<accession>A0A183C868</accession>
<name>A0A183C868_GLOPA</name>
<protein>
    <submittedName>
        <fullName evidence="4">Secreted protein</fullName>
    </submittedName>
</protein>
<feature type="region of interest" description="Disordered" evidence="1">
    <location>
        <begin position="95"/>
        <end position="151"/>
    </location>
</feature>
<evidence type="ECO:0000313" key="3">
    <source>
        <dbReference type="Proteomes" id="UP000050741"/>
    </source>
</evidence>
<organism evidence="3 4">
    <name type="scientific">Globodera pallida</name>
    <name type="common">Potato cyst nematode worm</name>
    <name type="synonym">Heterodera pallida</name>
    <dbReference type="NCBI Taxonomy" id="36090"/>
    <lineage>
        <taxon>Eukaryota</taxon>
        <taxon>Metazoa</taxon>
        <taxon>Ecdysozoa</taxon>
        <taxon>Nematoda</taxon>
        <taxon>Chromadorea</taxon>
        <taxon>Rhabditida</taxon>
        <taxon>Tylenchina</taxon>
        <taxon>Tylenchomorpha</taxon>
        <taxon>Tylenchoidea</taxon>
        <taxon>Heteroderidae</taxon>
        <taxon>Heteroderinae</taxon>
        <taxon>Globodera</taxon>
    </lineage>
</organism>
<reference evidence="4" key="3">
    <citation type="submission" date="2016-06" db="UniProtKB">
        <authorList>
            <consortium name="WormBaseParasite"/>
        </authorList>
    </citation>
    <scope>IDENTIFICATION</scope>
</reference>
<proteinExistence type="predicted"/>
<feature type="transmembrane region" description="Helical" evidence="2">
    <location>
        <begin position="7"/>
        <end position="26"/>
    </location>
</feature>